<evidence type="ECO:0000313" key="2">
    <source>
        <dbReference type="EMBL" id="JAV74820.1"/>
    </source>
</evidence>
<dbReference type="GO" id="GO:0044528">
    <property type="term" value="P:regulation of mitochondrial mRNA stability"/>
    <property type="evidence" value="ECO:0007669"/>
    <property type="project" value="InterPro"/>
</dbReference>
<proteinExistence type="predicted"/>
<dbReference type="InterPro" id="IPR010622">
    <property type="entry name" value="FAST_Leu-rich"/>
</dbReference>
<dbReference type="SMART" id="SM00952">
    <property type="entry name" value="RAP"/>
    <property type="match status" value="1"/>
</dbReference>
<evidence type="ECO:0000259" key="1">
    <source>
        <dbReference type="PROSITE" id="PS51286"/>
    </source>
</evidence>
<dbReference type="Pfam" id="PF06743">
    <property type="entry name" value="FAST_1"/>
    <property type="match status" value="1"/>
</dbReference>
<organism evidence="2">
    <name type="scientific">Photinus pyralis</name>
    <name type="common">Common eastern firefly</name>
    <name type="synonym">Lampyris pyralis</name>
    <dbReference type="NCBI Taxonomy" id="7054"/>
    <lineage>
        <taxon>Eukaryota</taxon>
        <taxon>Metazoa</taxon>
        <taxon>Ecdysozoa</taxon>
        <taxon>Arthropoda</taxon>
        <taxon>Hexapoda</taxon>
        <taxon>Insecta</taxon>
        <taxon>Pterygota</taxon>
        <taxon>Neoptera</taxon>
        <taxon>Endopterygota</taxon>
        <taxon>Coleoptera</taxon>
        <taxon>Polyphaga</taxon>
        <taxon>Elateriformia</taxon>
        <taxon>Elateroidea</taxon>
        <taxon>Lampyridae</taxon>
        <taxon>Lampyrinae</taxon>
        <taxon>Photinus</taxon>
    </lineage>
</organism>
<feature type="domain" description="RAP" evidence="1">
    <location>
        <begin position="849"/>
        <end position="907"/>
    </location>
</feature>
<accession>A0A1Y1LRA5</accession>
<dbReference type="EMBL" id="GEZM01051547">
    <property type="protein sequence ID" value="JAV74820.1"/>
    <property type="molecule type" value="Transcribed_RNA"/>
</dbReference>
<dbReference type="AlphaFoldDB" id="A0A1Y1LRA5"/>
<dbReference type="InterPro" id="IPR013579">
    <property type="entry name" value="FAST_2"/>
</dbReference>
<dbReference type="InterPro" id="IPR013584">
    <property type="entry name" value="RAP"/>
</dbReference>
<name>A0A1Y1LRA5_PHOPY</name>
<reference evidence="2" key="1">
    <citation type="journal article" date="2016" name="Sci. Rep.">
        <title>Molecular characterization of firefly nuptial gifts: a multi-omics approach sheds light on postcopulatory sexual selection.</title>
        <authorList>
            <person name="Al-Wathiqui N."/>
            <person name="Fallon T.R."/>
            <person name="South A."/>
            <person name="Weng J.K."/>
            <person name="Lewis S.M."/>
        </authorList>
    </citation>
    <scope>NUCLEOTIDE SEQUENCE</scope>
</reference>
<dbReference type="Pfam" id="PF08373">
    <property type="entry name" value="RAP"/>
    <property type="match status" value="1"/>
</dbReference>
<sequence length="912" mass="105905">MNCFFRQILLLPREMKCFLKSFRFTKFNQKKCYITISSKLKKVSPSLQRFEHSDTDHTQLDNLDDLIHFSHYNEVQQYQPAKNLLYADSSDPLIVKLKNSVSVQDVINGVNNSMDYTHITQAILVLWDLQKMCYFAQGLSPTEQSGMAFSNHPHIYSLIELAKEKCDSFDPESFSCFLMYANKLGYQLDSNVPQFFKKALHVLSTSTSLTVISRLLNVIRTQEMTFGSLFAVQPAVPVVLQELEKCESLEDLKLITICLQHFHQNVTMEILQKYMEVVKRVISTCDNVPATYRILLKIIYFLNFPKWSDRCTTLSSELALHMKGNLHTLNVSDLCILFETLYKTHEPGELQTEMQRCCRVFLQSGDDESIVPKEMKLKLLSCMASFSSTIHRSDYENVIAEFLNLPLTITSILDLLRIVTFVKSSNSDLDEKFWNKTLEVLRQNNTYKDLDVLLKVCQKYLNYNNDVHYRCTKFEKYVLNWLHEEFQNGILSVIPSKLSLAAAFIFAFEHKRDVCTAVLNKILQVRDQFNHLDVLYLSKGIRNLDSSKNPSITVSHLKTLSNVLDSIVCNNIFATNDVTQNNFLIKSCVYRRCLKRDLVNRIFFNYTIKEPLSSLAVRNMVIGLQTTGTLVPELVESLSHYVVSHKDCMLGFNAEKVAYLCYYLGYIPSNSDLLFDIIADIIIRDQERLSGLSYIHAAMALCFFHKLPTSWIKQIFNVNFLEKLDFELSMCYFKDKYPIRVRNNMMHLNRAVCLDYPEANVPWFHKKYMEQLQKGFCILFNFAYMYTFAAPPLEQSFPDIRQYLLHIIRDPEMLVQGHHTAYGYHIDFLLHQDPKGNFIKPGTEKGTRIALLLMKENAYTNLMVQLKGYQQLKKRHLEILGYRVASVNIKKWNSLLYGAERLEFLNNLIEHG</sequence>
<dbReference type="Pfam" id="PF08368">
    <property type="entry name" value="FAST_2"/>
    <property type="match status" value="1"/>
</dbReference>
<protein>
    <recommendedName>
        <fullName evidence="1">RAP domain-containing protein</fullName>
    </recommendedName>
</protein>
<dbReference type="PROSITE" id="PS51286">
    <property type="entry name" value="RAP"/>
    <property type="match status" value="1"/>
</dbReference>
<dbReference type="EMBL" id="GEZM01051549">
    <property type="protein sequence ID" value="JAV74814.1"/>
    <property type="molecule type" value="Transcribed_RNA"/>
</dbReference>